<dbReference type="Gene3D" id="1.25.40.10">
    <property type="entry name" value="Tetratricopeptide repeat domain"/>
    <property type="match status" value="1"/>
</dbReference>
<accession>A0A370I7P8</accession>
<dbReference type="AlphaFoldDB" id="A0A370I7P8"/>
<evidence type="ECO:0000259" key="2">
    <source>
        <dbReference type="PROSITE" id="PS50943"/>
    </source>
</evidence>
<dbReference type="Pfam" id="PF13560">
    <property type="entry name" value="HTH_31"/>
    <property type="match status" value="1"/>
</dbReference>
<organism evidence="3 4">
    <name type="scientific">Nocardia pseudobrasiliensis</name>
    <dbReference type="NCBI Taxonomy" id="45979"/>
    <lineage>
        <taxon>Bacteria</taxon>
        <taxon>Bacillati</taxon>
        <taxon>Actinomycetota</taxon>
        <taxon>Actinomycetes</taxon>
        <taxon>Mycobacteriales</taxon>
        <taxon>Nocardiaceae</taxon>
        <taxon>Nocardia</taxon>
    </lineage>
</organism>
<reference evidence="3 4" key="1">
    <citation type="submission" date="2018-07" db="EMBL/GenBank/DDBJ databases">
        <title>Genomic Encyclopedia of Type Strains, Phase IV (KMG-IV): sequencing the most valuable type-strain genomes for metagenomic binning, comparative biology and taxonomic classification.</title>
        <authorList>
            <person name="Goeker M."/>
        </authorList>
    </citation>
    <scope>NUCLEOTIDE SEQUENCE [LARGE SCALE GENOMIC DNA]</scope>
    <source>
        <strain evidence="3 4">DSM 44290</strain>
    </source>
</reference>
<keyword evidence="4" id="KW-1185">Reference proteome</keyword>
<dbReference type="PROSITE" id="PS50943">
    <property type="entry name" value="HTH_CROC1"/>
    <property type="match status" value="1"/>
</dbReference>
<evidence type="ECO:0000313" key="3">
    <source>
        <dbReference type="EMBL" id="RDI65364.1"/>
    </source>
</evidence>
<evidence type="ECO:0000256" key="1">
    <source>
        <dbReference type="SAM" id="MobiDB-lite"/>
    </source>
</evidence>
<protein>
    <submittedName>
        <fullName evidence="3">Helix-turn-helix protein</fullName>
    </submittedName>
</protein>
<proteinExistence type="predicted"/>
<dbReference type="SUPFAM" id="SSF48452">
    <property type="entry name" value="TPR-like"/>
    <property type="match status" value="1"/>
</dbReference>
<dbReference type="EMBL" id="QQBC01000006">
    <property type="protein sequence ID" value="RDI65364.1"/>
    <property type="molecule type" value="Genomic_DNA"/>
</dbReference>
<sequence>MNDWQTFGGELRRLRLQQDRSLRSLAKSIRYDAGALSRIENGLRRPPLKIAQDLDAELDAGGSLMSLASECGAFAPDGISAAAARSLAFADWATGEGADQLSVDSLHYEITRIASSYVHAPPQPLFNDLQLLRDQVWQLLRHGPSPSRARELMFLGGAAIVLLAQVTDNLGNSVAAMQHALAAERLAERAQHTALLAWADGAKALIAEWSGNPAKAIEFAQQGALVAPPGEQRVRLAALEARCAARLGRAEQVRAAVSRALAAGEQAGDVDDITEFGGVLRFSMTKASYYIGSAFRLIGDYDEAERWANRAITAYQTGPSHERSYGDEALARVDVAIARIAHGSVDGAGEVLTPVLALPPGQRIHPVLEGLRQVDTHLQGQSGTGRRLRDEISSFRTPETWTQH</sequence>
<name>A0A370I7P8_9NOCA</name>
<feature type="compositionally biased region" description="Polar residues" evidence="1">
    <location>
        <begin position="394"/>
        <end position="404"/>
    </location>
</feature>
<dbReference type="Proteomes" id="UP000254869">
    <property type="component" value="Unassembled WGS sequence"/>
</dbReference>
<dbReference type="STRING" id="1210086.GCA_001613105_02206"/>
<dbReference type="SUPFAM" id="SSF47413">
    <property type="entry name" value="lambda repressor-like DNA-binding domains"/>
    <property type="match status" value="1"/>
</dbReference>
<dbReference type="InterPro" id="IPR001387">
    <property type="entry name" value="Cro/C1-type_HTH"/>
</dbReference>
<dbReference type="Gene3D" id="1.10.260.40">
    <property type="entry name" value="lambda repressor-like DNA-binding domains"/>
    <property type="match status" value="1"/>
</dbReference>
<dbReference type="RefSeq" id="WP_067995762.1">
    <property type="nucleotide sequence ID" value="NZ_QQBC01000006.1"/>
</dbReference>
<evidence type="ECO:0000313" key="4">
    <source>
        <dbReference type="Proteomes" id="UP000254869"/>
    </source>
</evidence>
<dbReference type="InterPro" id="IPR011990">
    <property type="entry name" value="TPR-like_helical_dom_sf"/>
</dbReference>
<dbReference type="SMART" id="SM00530">
    <property type="entry name" value="HTH_XRE"/>
    <property type="match status" value="1"/>
</dbReference>
<dbReference type="InterPro" id="IPR010982">
    <property type="entry name" value="Lambda_DNA-bd_dom_sf"/>
</dbReference>
<feature type="domain" description="HTH cro/C1-type" evidence="2">
    <location>
        <begin position="11"/>
        <end position="54"/>
    </location>
</feature>
<gene>
    <name evidence="3" type="ORF">DFR76_106234</name>
</gene>
<feature type="region of interest" description="Disordered" evidence="1">
    <location>
        <begin position="379"/>
        <end position="404"/>
    </location>
</feature>
<dbReference type="CDD" id="cd00093">
    <property type="entry name" value="HTH_XRE"/>
    <property type="match status" value="1"/>
</dbReference>
<dbReference type="GO" id="GO:0003677">
    <property type="term" value="F:DNA binding"/>
    <property type="evidence" value="ECO:0007669"/>
    <property type="project" value="InterPro"/>
</dbReference>
<comment type="caution">
    <text evidence="3">The sequence shown here is derived from an EMBL/GenBank/DDBJ whole genome shotgun (WGS) entry which is preliminary data.</text>
</comment>